<dbReference type="GO" id="GO:0016020">
    <property type="term" value="C:membrane"/>
    <property type="evidence" value="ECO:0007669"/>
    <property type="project" value="UniProtKB-SubCell"/>
</dbReference>
<reference evidence="8 9" key="1">
    <citation type="submission" date="2016-01" db="EMBL/GenBank/DDBJ databases">
        <title>Draft Genome Sequences of Seven Thermophilic Sporeformers Isolated from Foods.</title>
        <authorList>
            <person name="Berendsen E.M."/>
            <person name="Wells-Bennik M.H."/>
            <person name="Krawcyk A.O."/>
            <person name="De Jong A."/>
            <person name="Holsappel S."/>
            <person name="Eijlander R.T."/>
            <person name="Kuipers O.P."/>
        </authorList>
    </citation>
    <scope>NUCLEOTIDE SEQUENCE [LARGE SCALE GENOMIC DNA]</scope>
    <source>
        <strain evidence="8 9">B4135</strain>
    </source>
</reference>
<dbReference type="PANTHER" id="PTHR31566">
    <property type="entry name" value="CYTOCHROME C BIOGENESIS PROTEIN CCS1, CHLOROPLASTIC"/>
    <property type="match status" value="1"/>
</dbReference>
<keyword evidence="3" id="KW-0201">Cytochrome c-type biogenesis</keyword>
<dbReference type="STRING" id="301148.B4135_1986"/>
<dbReference type="PANTHER" id="PTHR31566:SF0">
    <property type="entry name" value="CYTOCHROME C BIOGENESIS PROTEIN CCS1, CHLOROPLASTIC"/>
    <property type="match status" value="1"/>
</dbReference>
<dbReference type="OrthoDB" id="9770923at2"/>
<evidence type="ECO:0000256" key="2">
    <source>
        <dbReference type="ARBA" id="ARBA00022692"/>
    </source>
</evidence>
<comment type="caution">
    <text evidence="8">The sequence shown here is derived from an EMBL/GenBank/DDBJ whole genome shotgun (WGS) entry which is preliminary data.</text>
</comment>
<evidence type="ECO:0000313" key="8">
    <source>
        <dbReference type="EMBL" id="KYD20210.1"/>
    </source>
</evidence>
<evidence type="ECO:0000256" key="5">
    <source>
        <dbReference type="ARBA" id="ARBA00023136"/>
    </source>
</evidence>
<sequence length="553" mass="63355">MNQVKCECGHVNPPGTILCESCGKILVESEEKKKVLDMRYEGTARRSQTYNRTLVDKIWNFFSSVKVAVAIIVVTLIASAIGTFLPQESTLPLSVSVKEYYESEYGFAGRLFYALGFHNLYGSWWYMLLIALIGVSLVICSLDRVVPLYKALKKQRVTRHAGFLKRQRLFSSGGDIKELDAHYELLKERLRKRHYKVLEENGNLMAEKGRFSRWGPYVNHLGLIIFLIGVMLRFVPGMYVDESLTIKEGETKAIPGTNKQYYLKNHAFIVETYDPEKDKAFEKTLKERGPIVKNYQTNVTLYKAESPAVAGEQPKLEKVKDYQIRVNQPLKFDHYSVYQSGFLLNEISAMTFALADKKTGKEFGTFRVDLERPQKKYDLQEGYSVEILSYFPDFVMGEDGEPTSKSQKPNNPAFVFKMVTPDKPDGEISFVAIQQNLEPDGNNQYQIKFKSVETVNYSGLTVRKDHTLWILAVGGLIFMIGVIQGSYWNHRRIWIQRVNSEVWISAHTNKNWFSLQKEIARILEGIRLPVPQDQLKDGNKRNLEGVLDGTVEQ</sequence>
<feature type="domain" description="ResB-like" evidence="7">
    <location>
        <begin position="65"/>
        <end position="519"/>
    </location>
</feature>
<name>A0A150M6H1_9BACI</name>
<evidence type="ECO:0000256" key="4">
    <source>
        <dbReference type="ARBA" id="ARBA00022989"/>
    </source>
</evidence>
<proteinExistence type="predicted"/>
<evidence type="ECO:0000313" key="9">
    <source>
        <dbReference type="Proteomes" id="UP000075683"/>
    </source>
</evidence>
<keyword evidence="2 6" id="KW-0812">Transmembrane</keyword>
<feature type="transmembrane region" description="Helical" evidence="6">
    <location>
        <begin position="468"/>
        <end position="488"/>
    </location>
</feature>
<evidence type="ECO:0000256" key="1">
    <source>
        <dbReference type="ARBA" id="ARBA00004141"/>
    </source>
</evidence>
<gene>
    <name evidence="8" type="ORF">B4135_1986</name>
</gene>
<keyword evidence="4 6" id="KW-1133">Transmembrane helix</keyword>
<evidence type="ECO:0000256" key="3">
    <source>
        <dbReference type="ARBA" id="ARBA00022748"/>
    </source>
</evidence>
<evidence type="ECO:0000259" key="7">
    <source>
        <dbReference type="Pfam" id="PF05140"/>
    </source>
</evidence>
<dbReference type="InterPro" id="IPR023494">
    <property type="entry name" value="Cyt_c_bgen_Ccs1/CcsB/ResB"/>
</dbReference>
<dbReference type="Pfam" id="PF05140">
    <property type="entry name" value="ResB"/>
    <property type="match status" value="1"/>
</dbReference>
<protein>
    <recommendedName>
        <fullName evidence="7">ResB-like domain-containing protein</fullName>
    </recommendedName>
</protein>
<feature type="transmembrane region" description="Helical" evidence="6">
    <location>
        <begin position="124"/>
        <end position="146"/>
    </location>
</feature>
<organism evidence="8 9">
    <name type="scientific">Caldibacillus debilis</name>
    <dbReference type="NCBI Taxonomy" id="301148"/>
    <lineage>
        <taxon>Bacteria</taxon>
        <taxon>Bacillati</taxon>
        <taxon>Bacillota</taxon>
        <taxon>Bacilli</taxon>
        <taxon>Bacillales</taxon>
        <taxon>Bacillaceae</taxon>
        <taxon>Caldibacillus</taxon>
    </lineage>
</organism>
<dbReference type="GO" id="GO:0017004">
    <property type="term" value="P:cytochrome complex assembly"/>
    <property type="evidence" value="ECO:0007669"/>
    <property type="project" value="UniProtKB-KW"/>
</dbReference>
<dbReference type="RefSeq" id="WP_061568603.1">
    <property type="nucleotide sequence ID" value="NZ_LQYT01000036.1"/>
</dbReference>
<dbReference type="PATRIC" id="fig|301148.3.peg.3019"/>
<dbReference type="AlphaFoldDB" id="A0A150M6H1"/>
<comment type="subcellular location">
    <subcellularLocation>
        <location evidence="1">Membrane</location>
        <topology evidence="1">Multi-pass membrane protein</topology>
    </subcellularLocation>
</comment>
<accession>A0A150M6H1</accession>
<feature type="transmembrane region" description="Helical" evidence="6">
    <location>
        <begin position="217"/>
        <end position="235"/>
    </location>
</feature>
<dbReference type="Proteomes" id="UP000075683">
    <property type="component" value="Unassembled WGS sequence"/>
</dbReference>
<keyword evidence="5 6" id="KW-0472">Membrane</keyword>
<evidence type="ECO:0000256" key="6">
    <source>
        <dbReference type="SAM" id="Phobius"/>
    </source>
</evidence>
<dbReference type="EMBL" id="LQYT01000036">
    <property type="protein sequence ID" value="KYD20210.1"/>
    <property type="molecule type" value="Genomic_DNA"/>
</dbReference>
<dbReference type="InterPro" id="IPR007816">
    <property type="entry name" value="ResB-like_domain"/>
</dbReference>
<feature type="transmembrane region" description="Helical" evidence="6">
    <location>
        <begin position="67"/>
        <end position="85"/>
    </location>
</feature>